<dbReference type="AlphaFoldDB" id="A0A0S4JAW5"/>
<name>A0A0S4JAW5_BODSA</name>
<evidence type="ECO:0000256" key="1">
    <source>
        <dbReference type="SAM" id="SignalP"/>
    </source>
</evidence>
<evidence type="ECO:0000313" key="3">
    <source>
        <dbReference type="Proteomes" id="UP000051952"/>
    </source>
</evidence>
<dbReference type="PROSITE" id="PS51257">
    <property type="entry name" value="PROKAR_LIPOPROTEIN"/>
    <property type="match status" value="1"/>
</dbReference>
<dbReference type="EMBL" id="CYKH01001274">
    <property type="protein sequence ID" value="CUG86292.1"/>
    <property type="molecule type" value="Genomic_DNA"/>
</dbReference>
<gene>
    <name evidence="2" type="ORF">BSAL_92395</name>
</gene>
<feature type="signal peptide" evidence="1">
    <location>
        <begin position="1"/>
        <end position="25"/>
    </location>
</feature>
<protein>
    <submittedName>
        <fullName evidence="2">Membrane-associated protein, putative</fullName>
    </submittedName>
</protein>
<reference evidence="3" key="1">
    <citation type="submission" date="2015-09" db="EMBL/GenBank/DDBJ databases">
        <authorList>
            <consortium name="Pathogen Informatics"/>
        </authorList>
    </citation>
    <scope>NUCLEOTIDE SEQUENCE [LARGE SCALE GENOMIC DNA]</scope>
    <source>
        <strain evidence="3">Lake Konstanz</strain>
    </source>
</reference>
<dbReference type="VEuPathDB" id="TriTrypDB:BSAL_92395"/>
<sequence length="241" mass="26740">MHSRAKTVLLAALLAVSCSASLTFAALVPPGAPHASHRDVQHDIESPFTEGDLLCNLCEEHLAPAVWNAIHASEKDHDPTSTMEATLHRLVEETDDHVHQPIFHEYIHQHMWNPRQLASIAALQTVHHNYPHRAHLMERLVDHIVCSCRVHTWSVDRVFQKMLERHSVEEFQELKKLGLVGRSASEPTRPAIDTTFSVFDMPGGNERPAPKNNRATAYAAAAGMPDFAGIATGDEVQGVEL</sequence>
<keyword evidence="1" id="KW-0732">Signal</keyword>
<feature type="chain" id="PRO_5006622186" evidence="1">
    <location>
        <begin position="26"/>
        <end position="241"/>
    </location>
</feature>
<accession>A0A0S4JAW5</accession>
<keyword evidence="3" id="KW-1185">Reference proteome</keyword>
<proteinExistence type="predicted"/>
<evidence type="ECO:0000313" key="2">
    <source>
        <dbReference type="EMBL" id="CUG86292.1"/>
    </source>
</evidence>
<dbReference type="Proteomes" id="UP000051952">
    <property type="component" value="Unassembled WGS sequence"/>
</dbReference>
<organism evidence="2 3">
    <name type="scientific">Bodo saltans</name>
    <name type="common">Flagellated protozoan</name>
    <dbReference type="NCBI Taxonomy" id="75058"/>
    <lineage>
        <taxon>Eukaryota</taxon>
        <taxon>Discoba</taxon>
        <taxon>Euglenozoa</taxon>
        <taxon>Kinetoplastea</taxon>
        <taxon>Metakinetoplastina</taxon>
        <taxon>Eubodonida</taxon>
        <taxon>Bodonidae</taxon>
        <taxon>Bodo</taxon>
    </lineage>
</organism>